<sequence length="270" mass="31415">MKIFINEFIKDYKKISTYIYLLISFIIISIVNFVYYKQETQASGEEILSETFALVSLLGILFALIIFANNITSEYTKGTIKLLYSKPKSRSKILTAKIILALVNTIIFILVNFVFDFLTKKFIFFKTKINFHTIWTKEVSGNYIYTTFYENISMQFLFSLILAICYIALVLFICVLFKKTVISICIVLFMILGNGTISYLTSFLIGKYEFVKYIFTNIAYIPTYFTNVGLKQMISEKFLLSSRELLIMALCYTVFFIVISYIVNSRRDIK</sequence>
<feature type="transmembrane region" description="Helical" evidence="1">
    <location>
        <begin position="184"/>
        <end position="205"/>
    </location>
</feature>
<feature type="transmembrane region" description="Helical" evidence="1">
    <location>
        <begin position="18"/>
        <end position="36"/>
    </location>
</feature>
<feature type="transmembrane region" description="Helical" evidence="1">
    <location>
        <begin position="156"/>
        <end position="177"/>
    </location>
</feature>
<accession>A0ABR5TK74</accession>
<comment type="caution">
    <text evidence="2">The sequence shown here is derived from an EMBL/GenBank/DDBJ whole genome shotgun (WGS) entry which is preliminary data.</text>
</comment>
<dbReference type="RefSeq" id="WP_066131184.1">
    <property type="nucleotide sequence ID" value="NZ_KQ959912.1"/>
</dbReference>
<feature type="transmembrane region" description="Helical" evidence="1">
    <location>
        <begin position="93"/>
        <end position="115"/>
    </location>
</feature>
<evidence type="ECO:0008006" key="4">
    <source>
        <dbReference type="Google" id="ProtNLM"/>
    </source>
</evidence>
<feature type="transmembrane region" description="Helical" evidence="1">
    <location>
        <begin position="245"/>
        <end position="263"/>
    </location>
</feature>
<organism evidence="2 3">
    <name type="scientific">Gemelliphila asaccharolytica</name>
    <dbReference type="NCBI Taxonomy" id="502393"/>
    <lineage>
        <taxon>Bacteria</taxon>
        <taxon>Bacillati</taxon>
        <taxon>Bacillota</taxon>
        <taxon>Bacilli</taxon>
        <taxon>Bacillales</taxon>
        <taxon>Gemellaceae</taxon>
        <taxon>Gemelliphila</taxon>
    </lineage>
</organism>
<keyword evidence="3" id="KW-1185">Reference proteome</keyword>
<evidence type="ECO:0000313" key="3">
    <source>
        <dbReference type="Proteomes" id="UP000070467"/>
    </source>
</evidence>
<protein>
    <recommendedName>
        <fullName evidence="4">ABC-2 family transporter protein</fullName>
    </recommendedName>
</protein>
<keyword evidence="1" id="KW-1133">Transmembrane helix</keyword>
<feature type="transmembrane region" description="Helical" evidence="1">
    <location>
        <begin position="51"/>
        <end position="72"/>
    </location>
</feature>
<dbReference type="Pfam" id="PF12679">
    <property type="entry name" value="ABC2_membrane_2"/>
    <property type="match status" value="1"/>
</dbReference>
<keyword evidence="1" id="KW-0472">Membrane</keyword>
<evidence type="ECO:0000313" key="2">
    <source>
        <dbReference type="EMBL" id="KXB54993.1"/>
    </source>
</evidence>
<keyword evidence="1" id="KW-0812">Transmembrane</keyword>
<dbReference type="EMBL" id="LSDB01000078">
    <property type="protein sequence ID" value="KXB54993.1"/>
    <property type="molecule type" value="Genomic_DNA"/>
</dbReference>
<dbReference type="Proteomes" id="UP000070467">
    <property type="component" value="Unassembled WGS sequence"/>
</dbReference>
<reference evidence="2 3" key="1">
    <citation type="submission" date="2016-01" db="EMBL/GenBank/DDBJ databases">
        <authorList>
            <person name="Mitreva M."/>
            <person name="Pepin K.H."/>
            <person name="Mihindukulasuriya K.A."/>
            <person name="Fulton R."/>
            <person name="Fronick C."/>
            <person name="O'Laughlin M."/>
            <person name="Miner T."/>
            <person name="Herter B."/>
            <person name="Rosa B.A."/>
            <person name="Cordes M."/>
            <person name="Tomlinson C."/>
            <person name="Wollam A."/>
            <person name="Palsikar V.B."/>
            <person name="Mardis E.R."/>
            <person name="Wilson R.K."/>
        </authorList>
    </citation>
    <scope>NUCLEOTIDE SEQUENCE [LARGE SCALE GENOMIC DNA]</scope>
    <source>
        <strain evidence="2 3">KA00071</strain>
    </source>
</reference>
<dbReference type="PANTHER" id="PTHR37305">
    <property type="entry name" value="INTEGRAL MEMBRANE PROTEIN-RELATED"/>
    <property type="match status" value="1"/>
</dbReference>
<name>A0ABR5TK74_9BACL</name>
<gene>
    <name evidence="2" type="ORF">HMPREF1871_01243</name>
</gene>
<dbReference type="PANTHER" id="PTHR37305:SF1">
    <property type="entry name" value="MEMBRANE PROTEIN"/>
    <property type="match status" value="1"/>
</dbReference>
<proteinExistence type="predicted"/>
<evidence type="ECO:0000256" key="1">
    <source>
        <dbReference type="SAM" id="Phobius"/>
    </source>
</evidence>